<evidence type="ECO:0000313" key="1">
    <source>
        <dbReference type="EMBL" id="RQG88851.1"/>
    </source>
</evidence>
<dbReference type="AlphaFoldDB" id="A0A3N6M197"/>
<keyword evidence="2" id="KW-1185">Reference proteome</keyword>
<dbReference type="Proteomes" id="UP000273828">
    <property type="component" value="Unassembled WGS sequence"/>
</dbReference>
<protein>
    <submittedName>
        <fullName evidence="1">Uncharacterized protein</fullName>
    </submittedName>
</protein>
<accession>A0A3N6M197</accession>
<comment type="caution">
    <text evidence="1">The sequence shown here is derived from an EMBL/GenBank/DDBJ whole genome shotgun (WGS) entry which is preliminary data.</text>
</comment>
<evidence type="ECO:0000313" key="2">
    <source>
        <dbReference type="Proteomes" id="UP000273828"/>
    </source>
</evidence>
<proteinExistence type="predicted"/>
<gene>
    <name evidence="1" type="ORF">EA462_10650</name>
</gene>
<name>A0A3N6M197_9EURY</name>
<dbReference type="RefSeq" id="WP_124178543.1">
    <property type="nucleotide sequence ID" value="NZ_REFY01000004.1"/>
</dbReference>
<sequence>MELKAASVDWMEDVGNDPRLQVVVDEIPSRDKLRFEHEDGIWCGIKDGFVSYYAWSGDGNDGGYAGRCYTITMRDGTEVTLKGPWSSRAGCVNQRSFGPVVDVRITTDPSALERGHTFGTGSLTLEAAKQAIDLVDEDAHLERQLKYSNDEPVWVPVRDTGGDEA</sequence>
<organism evidence="1 2">
    <name type="scientific">Natrarchaeobius halalkaliphilus</name>
    <dbReference type="NCBI Taxonomy" id="1679091"/>
    <lineage>
        <taxon>Archaea</taxon>
        <taxon>Methanobacteriati</taxon>
        <taxon>Methanobacteriota</taxon>
        <taxon>Stenosarchaea group</taxon>
        <taxon>Halobacteria</taxon>
        <taxon>Halobacteriales</taxon>
        <taxon>Natrialbaceae</taxon>
        <taxon>Natrarchaeobius</taxon>
    </lineage>
</organism>
<reference evidence="1 2" key="1">
    <citation type="submission" date="2018-10" db="EMBL/GenBank/DDBJ databases">
        <title>Natrarchaeobius chitinivorans gen. nov., sp. nov., and Natrarchaeobius haloalkaliphilus sp. nov., alkaliphilic, chitin-utilizing haloarchaea from hypersaline alkaline lakes.</title>
        <authorList>
            <person name="Sorokin D.Y."/>
            <person name="Elcheninov A.G."/>
            <person name="Kostrikina N.A."/>
            <person name="Bale N.J."/>
            <person name="Sinninghe Damste J.S."/>
            <person name="Khijniak T.V."/>
            <person name="Kublanov I.V."/>
            <person name="Toshchakov S.V."/>
        </authorList>
    </citation>
    <scope>NUCLEOTIDE SEQUENCE [LARGE SCALE GENOMIC DNA]</scope>
    <source>
        <strain evidence="1 2">AArcht-Sl</strain>
    </source>
</reference>
<dbReference type="OrthoDB" id="350234at2157"/>
<dbReference type="EMBL" id="REFY01000004">
    <property type="protein sequence ID" value="RQG88851.1"/>
    <property type="molecule type" value="Genomic_DNA"/>
</dbReference>